<evidence type="ECO:0000313" key="12">
    <source>
        <dbReference type="Proteomes" id="UP000355283"/>
    </source>
</evidence>
<evidence type="ECO:0000256" key="3">
    <source>
        <dbReference type="ARBA" id="ARBA00009561"/>
    </source>
</evidence>
<keyword evidence="8 9" id="KW-0472">Membrane</keyword>
<protein>
    <recommendedName>
        <fullName evidence="13">Thioredoxin domain-containing protein</fullName>
    </recommendedName>
</protein>
<dbReference type="Pfam" id="PF04756">
    <property type="entry name" value="OST3_OST6"/>
    <property type="match status" value="1"/>
</dbReference>
<feature type="transmembrane region" description="Helical" evidence="9">
    <location>
        <begin position="287"/>
        <end position="311"/>
    </location>
</feature>
<sequence>MTASVKHGWGHKSLVSRIIVTFFVFSLPSAQTVKPSTATEGTRASTTAFQKYYAKMVESPSHVLELDDSKFDAMLIKPGQKRSFPVVILFTAANPKYGCQACHIVGNEFEGMANTYLQRNARRSSDNQLPPLIFARADVETAPAVVHEKFQLQTVPHLFFFPAHQALSLPARNLDELSVTSSGAAIAEELEDRIGLTLKRVPDVRATVKGAVLFAVLAAVAAYFLMDQWSWTKTLPFRRPLWLCFSYLVFAIATGGMIYCIIRRPPPFGITQQKVKLISTRDTSDMFVFEGLLMGFLQLAAGLAFVLTYFFASRRRQTLLQWIGINLSLAAALYFLHQIFGFYSEKARWYRIQHIVDPMMANFLFGNMKKGSGLFRRLVRLTQLWLYEFKDLVSFRRSAMSYLGKYIKRLGK</sequence>
<evidence type="ECO:0000256" key="8">
    <source>
        <dbReference type="ARBA" id="ARBA00023136"/>
    </source>
</evidence>
<evidence type="ECO:0000256" key="6">
    <source>
        <dbReference type="ARBA" id="ARBA00022824"/>
    </source>
</evidence>
<organism evidence="11 12">
    <name type="scientific">Nannochloropsis salina CCMP1776</name>
    <dbReference type="NCBI Taxonomy" id="1027361"/>
    <lineage>
        <taxon>Eukaryota</taxon>
        <taxon>Sar</taxon>
        <taxon>Stramenopiles</taxon>
        <taxon>Ochrophyta</taxon>
        <taxon>Eustigmatophyceae</taxon>
        <taxon>Eustigmatales</taxon>
        <taxon>Monodopsidaceae</taxon>
        <taxon>Microchloropsis</taxon>
        <taxon>Microchloropsis salina</taxon>
    </lineage>
</organism>
<comment type="caution">
    <text evidence="11">The sequence shown here is derived from an EMBL/GenBank/DDBJ whole genome shotgun (WGS) entry which is preliminary data.</text>
</comment>
<dbReference type="GO" id="GO:0008250">
    <property type="term" value="C:oligosaccharyltransferase complex"/>
    <property type="evidence" value="ECO:0007669"/>
    <property type="project" value="TreeGrafter"/>
</dbReference>
<dbReference type="Proteomes" id="UP000355283">
    <property type="component" value="Unassembled WGS sequence"/>
</dbReference>
<dbReference type="AlphaFoldDB" id="A0A4D9DDS5"/>
<comment type="function">
    <text evidence="1">Subunit of the oligosaccharyl transferase (OST) complex that catalyzes the initial transfer of a defined glycan (Glc(3)Man(9)GlcNAc(2) in eukaryotes) from the lipid carrier dolichol-pyrophosphate to an asparagine residue within an Asn-X-Ser/Thr consensus motif in nascent polypeptide chains, the first step in protein N-glycosylation. N-glycosylation occurs cotranslationally and the complex associates with the Sec61 complex at the channel-forming translocon complex that mediates protein translocation across the endoplasmic reticulum (ER). All subunits are required for a maximal enzyme activity.</text>
</comment>
<dbReference type="GO" id="GO:0018279">
    <property type="term" value="P:protein N-linked glycosylation via asparagine"/>
    <property type="evidence" value="ECO:0007669"/>
    <property type="project" value="TreeGrafter"/>
</dbReference>
<dbReference type="EMBL" id="SDOX01000007">
    <property type="protein sequence ID" value="TFJ86769.1"/>
    <property type="molecule type" value="Genomic_DNA"/>
</dbReference>
<dbReference type="OrthoDB" id="67566at2759"/>
<evidence type="ECO:0000256" key="5">
    <source>
        <dbReference type="ARBA" id="ARBA00022729"/>
    </source>
</evidence>
<evidence type="ECO:0000256" key="7">
    <source>
        <dbReference type="ARBA" id="ARBA00022989"/>
    </source>
</evidence>
<dbReference type="InterPro" id="IPR036249">
    <property type="entry name" value="Thioredoxin-like_sf"/>
</dbReference>
<comment type="similarity">
    <text evidence="3">Belongs to the OST3/OST6 family.</text>
</comment>
<comment type="subcellular location">
    <subcellularLocation>
        <location evidence="2">Endoplasmic reticulum membrane</location>
        <topology evidence="2">Multi-pass membrane protein</topology>
    </subcellularLocation>
</comment>
<dbReference type="InterPro" id="IPR021149">
    <property type="entry name" value="OligosaccharylTrfase_OST3/OST6"/>
</dbReference>
<evidence type="ECO:0008006" key="13">
    <source>
        <dbReference type="Google" id="ProtNLM"/>
    </source>
</evidence>
<keyword evidence="5 10" id="KW-0732">Signal</keyword>
<proteinExistence type="inferred from homology"/>
<evidence type="ECO:0000256" key="1">
    <source>
        <dbReference type="ARBA" id="ARBA00002791"/>
    </source>
</evidence>
<keyword evidence="4 9" id="KW-0812">Transmembrane</keyword>
<evidence type="ECO:0000256" key="4">
    <source>
        <dbReference type="ARBA" id="ARBA00022692"/>
    </source>
</evidence>
<feature type="transmembrane region" description="Helical" evidence="9">
    <location>
        <begin position="206"/>
        <end position="225"/>
    </location>
</feature>
<keyword evidence="6" id="KW-0256">Endoplasmic reticulum</keyword>
<keyword evidence="12" id="KW-1185">Reference proteome</keyword>
<feature type="chain" id="PRO_5020020793" description="Thioredoxin domain-containing protein" evidence="10">
    <location>
        <begin position="33"/>
        <end position="412"/>
    </location>
</feature>
<evidence type="ECO:0000256" key="10">
    <source>
        <dbReference type="SAM" id="SignalP"/>
    </source>
</evidence>
<accession>A0A4D9DDS5</accession>
<keyword evidence="7 9" id="KW-1133">Transmembrane helix</keyword>
<feature type="transmembrane region" description="Helical" evidence="9">
    <location>
        <begin position="240"/>
        <end position="262"/>
    </location>
</feature>
<evidence type="ECO:0000256" key="9">
    <source>
        <dbReference type="SAM" id="Phobius"/>
    </source>
</evidence>
<dbReference type="PANTHER" id="PTHR12692">
    <property type="entry name" value="DOLICHYL-DIPHOSPHOOLIGOSACCHARIDE--PROTEIN GLYCOSYLTRANSFERASE-RELATED"/>
    <property type="match status" value="1"/>
</dbReference>
<feature type="transmembrane region" description="Helical" evidence="9">
    <location>
        <begin position="323"/>
        <end position="343"/>
    </location>
</feature>
<reference evidence="11 12" key="1">
    <citation type="submission" date="2019-01" db="EMBL/GenBank/DDBJ databases">
        <title>Nuclear Genome Assembly of the Microalgal Biofuel strain Nannochloropsis salina CCMP1776.</title>
        <authorList>
            <person name="Hovde B."/>
        </authorList>
    </citation>
    <scope>NUCLEOTIDE SEQUENCE [LARGE SCALE GENOMIC DNA]</scope>
    <source>
        <strain evidence="11 12">CCMP1776</strain>
    </source>
</reference>
<dbReference type="SUPFAM" id="SSF52833">
    <property type="entry name" value="Thioredoxin-like"/>
    <property type="match status" value="1"/>
</dbReference>
<evidence type="ECO:0000256" key="2">
    <source>
        <dbReference type="ARBA" id="ARBA00004477"/>
    </source>
</evidence>
<dbReference type="PANTHER" id="PTHR12692:SF0">
    <property type="entry name" value="GH11935P"/>
    <property type="match status" value="1"/>
</dbReference>
<feature type="signal peptide" evidence="10">
    <location>
        <begin position="1"/>
        <end position="32"/>
    </location>
</feature>
<gene>
    <name evidence="11" type="ORF">NSK_001857</name>
</gene>
<dbReference type="Gene3D" id="3.40.30.10">
    <property type="entry name" value="Glutaredoxin"/>
    <property type="match status" value="1"/>
</dbReference>
<evidence type="ECO:0000313" key="11">
    <source>
        <dbReference type="EMBL" id="TFJ86769.1"/>
    </source>
</evidence>
<dbReference type="CDD" id="cd02947">
    <property type="entry name" value="TRX_family"/>
    <property type="match status" value="1"/>
</dbReference>
<name>A0A4D9DDS5_9STRA</name>